<dbReference type="AlphaFoldDB" id="A0A552V7J9"/>
<dbReference type="EMBL" id="VJVZ01000002">
    <property type="protein sequence ID" value="TRW26447.1"/>
    <property type="molecule type" value="Genomic_DNA"/>
</dbReference>
<proteinExistence type="predicted"/>
<accession>A0A552V7J9</accession>
<sequence length="369" mass="41684">MNTELQKLVEYALVDGYITDKEREVLRKKAQNLGFDLDELDMILDGKLYELNKSSKPKVNKCPSCGEILSGLSRVCPSCDYVLYAESTENIQTLDEMMRSLDGSVSALQAVPKTGNSKIFNSAILIVVTAGLYIIYKKVIKKEALFDRYAYINEKIIASTDSQVRNLRTKYGDDQNVNQYINERIAERDAVIAKRQKGDTVSGIITVVAIVGILFAFSKMEMPKPSKPVESAEDKTERYIKAGRIGQAKIALAEMEEGYQKDELDNLLRDLEIDSLTNAEDYDGALNVIRAGHIGAYIPYEIQDKSDIVIEQQINSLLLKAEFDKARERVVLASYVKQGELNLLIDKRESAYKNLQEQNKPTKRKKSRR</sequence>
<protein>
    <submittedName>
        <fullName evidence="2">Uncharacterized protein</fullName>
    </submittedName>
</protein>
<evidence type="ECO:0000256" key="1">
    <source>
        <dbReference type="SAM" id="Phobius"/>
    </source>
</evidence>
<dbReference type="RefSeq" id="WP_143371950.1">
    <property type="nucleotide sequence ID" value="NZ_VJVZ01000002.1"/>
</dbReference>
<keyword evidence="3" id="KW-1185">Reference proteome</keyword>
<gene>
    <name evidence="2" type="ORF">FMM05_03445</name>
</gene>
<feature type="transmembrane region" description="Helical" evidence="1">
    <location>
        <begin position="200"/>
        <end position="217"/>
    </location>
</feature>
<keyword evidence="1" id="KW-0812">Transmembrane</keyword>
<dbReference type="InterPro" id="IPR029024">
    <property type="entry name" value="TerB-like"/>
</dbReference>
<organism evidence="2 3">
    <name type="scientific">Flavobacterium zepuense</name>
    <dbReference type="NCBI Taxonomy" id="2593302"/>
    <lineage>
        <taxon>Bacteria</taxon>
        <taxon>Pseudomonadati</taxon>
        <taxon>Bacteroidota</taxon>
        <taxon>Flavobacteriia</taxon>
        <taxon>Flavobacteriales</taxon>
        <taxon>Flavobacteriaceae</taxon>
        <taxon>Flavobacterium</taxon>
    </lineage>
</organism>
<evidence type="ECO:0000313" key="2">
    <source>
        <dbReference type="EMBL" id="TRW26447.1"/>
    </source>
</evidence>
<reference evidence="2 3" key="1">
    <citation type="submission" date="2019-07" db="EMBL/GenBank/DDBJ databases">
        <title>Flavobacterium sp. nov., isolated from glacier ice.</title>
        <authorList>
            <person name="Liu Q."/>
            <person name="Xin Y.-H."/>
        </authorList>
    </citation>
    <scope>NUCLEOTIDE SEQUENCE [LARGE SCALE GENOMIC DNA]</scope>
    <source>
        <strain evidence="2 3">ZT4R6</strain>
    </source>
</reference>
<dbReference type="OrthoDB" id="1353227at2"/>
<comment type="caution">
    <text evidence="2">The sequence shown here is derived from an EMBL/GenBank/DDBJ whole genome shotgun (WGS) entry which is preliminary data.</text>
</comment>
<dbReference type="SUPFAM" id="SSF158682">
    <property type="entry name" value="TerB-like"/>
    <property type="match status" value="1"/>
</dbReference>
<keyword evidence="1" id="KW-1133">Transmembrane helix</keyword>
<feature type="transmembrane region" description="Helical" evidence="1">
    <location>
        <begin position="119"/>
        <end position="136"/>
    </location>
</feature>
<evidence type="ECO:0000313" key="3">
    <source>
        <dbReference type="Proteomes" id="UP000320643"/>
    </source>
</evidence>
<keyword evidence="1" id="KW-0472">Membrane</keyword>
<dbReference type="Proteomes" id="UP000320643">
    <property type="component" value="Unassembled WGS sequence"/>
</dbReference>
<name>A0A552V7J9_9FLAO</name>